<reference evidence="1 2" key="1">
    <citation type="submission" date="2017-02" db="EMBL/GenBank/DDBJ databases">
        <authorList>
            <person name="Peterson S.W."/>
        </authorList>
    </citation>
    <scope>NUCLEOTIDE SEQUENCE [LARGE SCALE GENOMIC DNA]</scope>
    <source>
        <strain evidence="1 2">DSM 18034</strain>
    </source>
</reference>
<organism evidence="1 2">
    <name type="scientific">Desulfobaculum bizertense DSM 18034</name>
    <dbReference type="NCBI Taxonomy" id="1121442"/>
    <lineage>
        <taxon>Bacteria</taxon>
        <taxon>Pseudomonadati</taxon>
        <taxon>Thermodesulfobacteriota</taxon>
        <taxon>Desulfovibrionia</taxon>
        <taxon>Desulfovibrionales</taxon>
        <taxon>Desulfovibrionaceae</taxon>
        <taxon>Desulfobaculum</taxon>
    </lineage>
</organism>
<dbReference type="OrthoDB" id="5455807at2"/>
<accession>A0A1T4WM18</accession>
<dbReference type="STRING" id="1121442.SAMN02745702_02396"/>
<evidence type="ECO:0000313" key="2">
    <source>
        <dbReference type="Proteomes" id="UP000189733"/>
    </source>
</evidence>
<dbReference type="EMBL" id="FUYA01000008">
    <property type="protein sequence ID" value="SKA77928.1"/>
    <property type="molecule type" value="Genomic_DNA"/>
</dbReference>
<sequence>MPLKLVHSKEHTAKQSHITLKSSVGPDLSFSGILFAKASSYDEKTQTFTSQKIFRTSGGAHAISILSIGAKDKSYRAYFIDRRGDTCRLSDGITSLTLPFDSLMQLTQALANFEFSRVDHQKSLARTSFAR</sequence>
<protein>
    <submittedName>
        <fullName evidence="1">Uncharacterized protein</fullName>
    </submittedName>
</protein>
<dbReference type="RefSeq" id="WP_078685675.1">
    <property type="nucleotide sequence ID" value="NZ_FUYA01000008.1"/>
</dbReference>
<name>A0A1T4WM18_9BACT</name>
<dbReference type="AlphaFoldDB" id="A0A1T4WM18"/>
<evidence type="ECO:0000313" key="1">
    <source>
        <dbReference type="EMBL" id="SKA77928.1"/>
    </source>
</evidence>
<keyword evidence="2" id="KW-1185">Reference proteome</keyword>
<dbReference type="Proteomes" id="UP000189733">
    <property type="component" value="Unassembled WGS sequence"/>
</dbReference>
<gene>
    <name evidence="1" type="ORF">SAMN02745702_02396</name>
</gene>
<proteinExistence type="predicted"/>